<accession>A0A1M6D9R0</accession>
<dbReference type="EMBL" id="FQYU01000001">
    <property type="protein sequence ID" value="SHI69915.1"/>
    <property type="molecule type" value="Genomic_DNA"/>
</dbReference>
<dbReference type="STRING" id="192903.SAMN04488513_1011028"/>
<dbReference type="InterPro" id="IPR016187">
    <property type="entry name" value="CTDL_fold"/>
</dbReference>
<feature type="domain" description="Sulfatase-modifying factor enzyme-like" evidence="2">
    <location>
        <begin position="87"/>
        <end position="324"/>
    </location>
</feature>
<protein>
    <submittedName>
        <fullName evidence="3">Formylglycine-generating enzyme, required for sulfatase activity, contains SUMF1/FGE domain</fullName>
    </submittedName>
</protein>
<dbReference type="PANTHER" id="PTHR23150">
    <property type="entry name" value="SULFATASE MODIFYING FACTOR 1, 2"/>
    <property type="match status" value="1"/>
</dbReference>
<proteinExistence type="predicted"/>
<evidence type="ECO:0000313" key="4">
    <source>
        <dbReference type="Proteomes" id="UP000184543"/>
    </source>
</evidence>
<dbReference type="InterPro" id="IPR005532">
    <property type="entry name" value="SUMF_dom"/>
</dbReference>
<gene>
    <name evidence="3" type="ORF">SAMN04488513_1011028</name>
</gene>
<name>A0A1M6D9R0_9FLAO</name>
<dbReference type="SUPFAM" id="SSF56436">
    <property type="entry name" value="C-type lectin-like"/>
    <property type="match status" value="1"/>
</dbReference>
<sequence>MPYQSQKTFNFSKNETEHTNHMKKTIFCLALATGLLQSCTTKKAVVQSAPNEAVSTAVEQQVVPPAAAADQVEGYTETVPAANVSFDMVYVPGGSFMMGSPESEAHRKADEGPQKKVELGPFYMGKYEVTWDLFELFFKQNKDLFVKLDDDRVIKIDAITRPSPPYEDPSYGMGKDGFPAVSMSAYSALVFCKWLSTVTGKFYRLPTEAEWEYAARAGTTTAYSFGDDVSQIDEYAVYYGNSGEKYARVGSKKPNPWGLYDMHGNVAEWTLDEYKEDAYAHMEAKNPWHVPTVIHPRSYRGGSWDDDADKLRSAARSASSLNQQKRDPQIPKSFWWFTDSNYVGMRLVSPKNQPSPEEQQKFWQTVLDE</sequence>
<dbReference type="AlphaFoldDB" id="A0A1M6D9R0"/>
<feature type="region of interest" description="Disordered" evidence="1">
    <location>
        <begin position="348"/>
        <end position="369"/>
    </location>
</feature>
<organism evidence="3 4">
    <name type="scientific">Pseudozobellia thermophila</name>
    <dbReference type="NCBI Taxonomy" id="192903"/>
    <lineage>
        <taxon>Bacteria</taxon>
        <taxon>Pseudomonadati</taxon>
        <taxon>Bacteroidota</taxon>
        <taxon>Flavobacteriia</taxon>
        <taxon>Flavobacteriales</taxon>
        <taxon>Flavobacteriaceae</taxon>
        <taxon>Pseudozobellia</taxon>
    </lineage>
</organism>
<dbReference type="GO" id="GO:0120147">
    <property type="term" value="F:formylglycine-generating oxidase activity"/>
    <property type="evidence" value="ECO:0007669"/>
    <property type="project" value="TreeGrafter"/>
</dbReference>
<dbReference type="InterPro" id="IPR042095">
    <property type="entry name" value="SUMF_sf"/>
</dbReference>
<evidence type="ECO:0000313" key="3">
    <source>
        <dbReference type="EMBL" id="SHI69915.1"/>
    </source>
</evidence>
<evidence type="ECO:0000256" key="1">
    <source>
        <dbReference type="SAM" id="MobiDB-lite"/>
    </source>
</evidence>
<dbReference type="PANTHER" id="PTHR23150:SF19">
    <property type="entry name" value="FORMYLGLYCINE-GENERATING ENZYME"/>
    <property type="match status" value="1"/>
</dbReference>
<reference evidence="4" key="1">
    <citation type="submission" date="2016-11" db="EMBL/GenBank/DDBJ databases">
        <authorList>
            <person name="Varghese N."/>
            <person name="Submissions S."/>
        </authorList>
    </citation>
    <scope>NUCLEOTIDE SEQUENCE [LARGE SCALE GENOMIC DNA]</scope>
    <source>
        <strain evidence="4">DSM 19858</strain>
    </source>
</reference>
<dbReference type="Proteomes" id="UP000184543">
    <property type="component" value="Unassembled WGS sequence"/>
</dbReference>
<keyword evidence="4" id="KW-1185">Reference proteome</keyword>
<dbReference type="InterPro" id="IPR051043">
    <property type="entry name" value="Sulfatase_Mod_Factor_Kinase"/>
</dbReference>
<dbReference type="Gene3D" id="3.90.1580.10">
    <property type="entry name" value="paralog of FGE (formylglycine-generating enzyme)"/>
    <property type="match status" value="1"/>
</dbReference>
<dbReference type="Pfam" id="PF03781">
    <property type="entry name" value="FGE-sulfatase"/>
    <property type="match status" value="1"/>
</dbReference>
<feature type="compositionally biased region" description="Polar residues" evidence="1">
    <location>
        <begin position="350"/>
        <end position="363"/>
    </location>
</feature>
<evidence type="ECO:0000259" key="2">
    <source>
        <dbReference type="Pfam" id="PF03781"/>
    </source>
</evidence>